<gene>
    <name evidence="1" type="ORF">RF683_09850</name>
</gene>
<protein>
    <submittedName>
        <fullName evidence="1">Uncharacterized protein</fullName>
    </submittedName>
</protein>
<evidence type="ECO:0000313" key="1">
    <source>
        <dbReference type="EMBL" id="WMW77780.1"/>
    </source>
</evidence>
<name>A0ABY9R963_9FLAO</name>
<keyword evidence="2" id="KW-1185">Reference proteome</keyword>
<dbReference type="Proteomes" id="UP001180481">
    <property type="component" value="Chromosome"/>
</dbReference>
<sequence>MIKIQNRVPTTAELFPIAYQQDLMKKQAEHFIDNIITNGNVVSGYENMPLEFPKTMENSSLIINTKPPKIYIVSYLKKQLETIIVSRYWCWSFGNNLSSYKTT</sequence>
<dbReference type="RefSeq" id="WP_309532115.1">
    <property type="nucleotide sequence ID" value="NZ_CP133721.1"/>
</dbReference>
<proteinExistence type="predicted"/>
<evidence type="ECO:0000313" key="2">
    <source>
        <dbReference type="Proteomes" id="UP001180481"/>
    </source>
</evidence>
<dbReference type="EMBL" id="CP133721">
    <property type="protein sequence ID" value="WMW77780.1"/>
    <property type="molecule type" value="Genomic_DNA"/>
</dbReference>
<accession>A0ABY9R963</accession>
<reference evidence="1" key="1">
    <citation type="submission" date="2023-09" db="EMBL/GenBank/DDBJ databases">
        <title>Flavobacterium sp. 20NA77.7 isolated from freshwater.</title>
        <authorList>
            <person name="Le V."/>
            <person name="Ko S.-R."/>
            <person name="Ahn C.-Y."/>
            <person name="Oh H.-M."/>
        </authorList>
    </citation>
    <scope>NUCLEOTIDE SEQUENCE</scope>
    <source>
        <strain evidence="1">20NA77.7</strain>
    </source>
</reference>
<organism evidence="1 2">
    <name type="scientific">Flavobacterium nakdongensis</name>
    <dbReference type="NCBI Taxonomy" id="3073563"/>
    <lineage>
        <taxon>Bacteria</taxon>
        <taxon>Pseudomonadati</taxon>
        <taxon>Bacteroidota</taxon>
        <taxon>Flavobacteriia</taxon>
        <taxon>Flavobacteriales</taxon>
        <taxon>Flavobacteriaceae</taxon>
        <taxon>Flavobacterium</taxon>
    </lineage>
</organism>